<evidence type="ECO:0000313" key="9">
    <source>
        <dbReference type="Proteomes" id="UP001140094"/>
    </source>
</evidence>
<dbReference type="GO" id="GO:0006893">
    <property type="term" value="P:Golgi to plasma membrane transport"/>
    <property type="evidence" value="ECO:0007669"/>
    <property type="project" value="TreeGrafter"/>
</dbReference>
<feature type="compositionally biased region" description="Low complexity" evidence="5">
    <location>
        <begin position="420"/>
        <end position="429"/>
    </location>
</feature>
<feature type="compositionally biased region" description="Low complexity" evidence="5">
    <location>
        <begin position="563"/>
        <end position="579"/>
    </location>
</feature>
<protein>
    <submittedName>
        <fullName evidence="8">Exocyst complex component 5</fullName>
    </submittedName>
</protein>
<sequence>MSRASDPSRDFGLPEGYFEQNAFLADDFIEEISRVDIEFARKNALFEPKPFVRTFERALDKLLAAQGDLDKSIAQLERSAGACAEDHRKKMTRLKQTFATVGSSFEKLETQISEVSSNTIRIGEQLDTVAKEKDRAEAIKELVEFYAQLNEGDTRHLDELLEGGSEGMIKVAHTLRRLNTIIMDNEYSAPADAKAKRQIEIYSENFEKTVLGTFEAAYRDGDVHNMSVSARTLDAFNGGVSVVKAYINQHPFFLSSMISQSQDSIAEASYQSMEGVSDINHLPPPPDRWLVQLYADTRSVMFKDWAIVSKVFPRPIEIMQQLLKRVFEQTIQSYLETLFARAEGQSKLAFLRVLASSHLETRKLVEDLQRFDAETITPAVMVLESARRSGNSSQGLLDMPGDTQTASAQFSRSRSRKNLNKSSKSGSHAAIDDDDDDLDDEAAARDRLGEARSGVSSAVAIAALIGRSEGDNAGVGLLHGFLNRCCDDLFESYIAGGNYMGAEQAHLKEAFRQALVPFVRVHTERQGPSRGKALLGMISSVTGSVGNVSSNAGSGPSAVLGGMAGANSSSSPSSAAGGAPVEPDRSINTSIARMLLQVHAEAIARAVELESDAAAPDAVAALTCQLISTLGDEYVFPALEDALESLQDLRQEPDMAMLGVIRMANVVVRLLQIHFQRAIVPFIGNGNYIYRDIVAEKNQLMSRVELSLNLITNKLIGVCTQWIGGILGKQRKGDFRPAEDDFTAFEMGTQPCRQCTDFLRRVEQACRQNLGAENQERVLADVGNALHRVLMEHLRKFVVSVGGGLVLAKDVSRYREVITSFGIPALNDKFAVLQDISNIFLVQPTALKSLLDEGPLSRLDRATLQAFVQMREDSRSSSLVKQFM</sequence>
<keyword evidence="4" id="KW-0175">Coiled coil</keyword>
<name>A0A9W8HSY6_9FUNG</name>
<reference evidence="8" key="1">
    <citation type="submission" date="2022-07" db="EMBL/GenBank/DDBJ databases">
        <title>Phylogenomic reconstructions and comparative analyses of Kickxellomycotina fungi.</title>
        <authorList>
            <person name="Reynolds N.K."/>
            <person name="Stajich J.E."/>
            <person name="Barry K."/>
            <person name="Grigoriev I.V."/>
            <person name="Crous P."/>
            <person name="Smith M.E."/>
        </authorList>
    </citation>
    <scope>NUCLEOTIDE SEQUENCE</scope>
    <source>
        <strain evidence="8">NRRL 1565</strain>
    </source>
</reference>
<comment type="caution">
    <text evidence="8">The sequence shown here is derived from an EMBL/GenBank/DDBJ whole genome shotgun (WGS) entry which is preliminary data.</text>
</comment>
<dbReference type="Pfam" id="PF07393">
    <property type="entry name" value="Sec10_HB"/>
    <property type="match status" value="1"/>
</dbReference>
<dbReference type="Pfam" id="PF20667">
    <property type="entry name" value="Sec10_N"/>
    <property type="match status" value="1"/>
</dbReference>
<accession>A0A9W8HSY6</accession>
<dbReference type="GO" id="GO:0006887">
    <property type="term" value="P:exocytosis"/>
    <property type="evidence" value="ECO:0007669"/>
    <property type="project" value="UniProtKB-KW"/>
</dbReference>
<dbReference type="InterPro" id="IPR048625">
    <property type="entry name" value="Sec10_N"/>
</dbReference>
<proteinExistence type="inferred from homology"/>
<evidence type="ECO:0000256" key="5">
    <source>
        <dbReference type="SAM" id="MobiDB-lite"/>
    </source>
</evidence>
<comment type="similarity">
    <text evidence="1">Belongs to the SEC10 family.</text>
</comment>
<dbReference type="GO" id="GO:0000145">
    <property type="term" value="C:exocyst"/>
    <property type="evidence" value="ECO:0007669"/>
    <property type="project" value="TreeGrafter"/>
</dbReference>
<organism evidence="8 9">
    <name type="scientific">Coemansia guatemalensis</name>
    <dbReference type="NCBI Taxonomy" id="2761395"/>
    <lineage>
        <taxon>Eukaryota</taxon>
        <taxon>Fungi</taxon>
        <taxon>Fungi incertae sedis</taxon>
        <taxon>Zoopagomycota</taxon>
        <taxon>Kickxellomycotina</taxon>
        <taxon>Kickxellomycetes</taxon>
        <taxon>Kickxellales</taxon>
        <taxon>Kickxellaceae</taxon>
        <taxon>Coemansia</taxon>
    </lineage>
</organism>
<evidence type="ECO:0000259" key="6">
    <source>
        <dbReference type="Pfam" id="PF07393"/>
    </source>
</evidence>
<dbReference type="Proteomes" id="UP001140094">
    <property type="component" value="Unassembled WGS sequence"/>
</dbReference>
<dbReference type="EMBL" id="JANBUO010001735">
    <property type="protein sequence ID" value="KAJ2797030.1"/>
    <property type="molecule type" value="Genomic_DNA"/>
</dbReference>
<evidence type="ECO:0000256" key="2">
    <source>
        <dbReference type="ARBA" id="ARBA00022448"/>
    </source>
</evidence>
<feature type="domain" description="Exocyst complex component Sec10-like alpha-helical bundle" evidence="6">
    <location>
        <begin position="171"/>
        <end position="882"/>
    </location>
</feature>
<evidence type="ECO:0000259" key="7">
    <source>
        <dbReference type="Pfam" id="PF20667"/>
    </source>
</evidence>
<dbReference type="InterPro" id="IPR048627">
    <property type="entry name" value="Sec10_HB"/>
</dbReference>
<evidence type="ECO:0000256" key="4">
    <source>
        <dbReference type="ARBA" id="ARBA00023054"/>
    </source>
</evidence>
<evidence type="ECO:0000256" key="3">
    <source>
        <dbReference type="ARBA" id="ARBA00022483"/>
    </source>
</evidence>
<dbReference type="PANTHER" id="PTHR12100:SF0">
    <property type="entry name" value="EXOCYST COMPLEX COMPONENT 5"/>
    <property type="match status" value="1"/>
</dbReference>
<dbReference type="PANTHER" id="PTHR12100">
    <property type="entry name" value="SEC10"/>
    <property type="match status" value="1"/>
</dbReference>
<gene>
    <name evidence="8" type="primary">SEC10</name>
    <name evidence="8" type="ORF">H4R20_005338</name>
</gene>
<feature type="region of interest" description="Disordered" evidence="5">
    <location>
        <begin position="563"/>
        <end position="582"/>
    </location>
</feature>
<feature type="region of interest" description="Disordered" evidence="5">
    <location>
        <begin position="391"/>
        <end position="438"/>
    </location>
</feature>
<keyword evidence="3" id="KW-0268">Exocytosis</keyword>
<keyword evidence="9" id="KW-1185">Reference proteome</keyword>
<dbReference type="Gene3D" id="1.20.58.1970">
    <property type="match status" value="1"/>
</dbReference>
<keyword evidence="2" id="KW-0813">Transport</keyword>
<feature type="domain" description="Exocyst complex component Sec10 N-terminal" evidence="7">
    <location>
        <begin position="48"/>
        <end position="160"/>
    </location>
</feature>
<dbReference type="InterPro" id="IPR009976">
    <property type="entry name" value="Sec10-like"/>
</dbReference>
<evidence type="ECO:0000256" key="1">
    <source>
        <dbReference type="ARBA" id="ARBA00006572"/>
    </source>
</evidence>
<dbReference type="AlphaFoldDB" id="A0A9W8HSY6"/>
<dbReference type="OrthoDB" id="125856at2759"/>
<evidence type="ECO:0000313" key="8">
    <source>
        <dbReference type="EMBL" id="KAJ2797030.1"/>
    </source>
</evidence>